<evidence type="ECO:0000313" key="2">
    <source>
        <dbReference type="Proteomes" id="UP001596169"/>
    </source>
</evidence>
<evidence type="ECO:0000313" key="1">
    <source>
        <dbReference type="EMBL" id="MFC6122603.1"/>
    </source>
</evidence>
<protein>
    <submittedName>
        <fullName evidence="1">YdaE family protein</fullName>
    </submittedName>
</protein>
<dbReference type="NCBIfam" id="NF041288">
    <property type="entry name" value="YdaE_coli"/>
    <property type="match status" value="1"/>
</dbReference>
<gene>
    <name evidence="1" type="ORF">ACFPZP_16235</name>
</gene>
<dbReference type="RefSeq" id="WP_250353155.1">
    <property type="nucleotide sequence ID" value="NZ_JBHSRG010000010.1"/>
</dbReference>
<organism evidence="1 2">
    <name type="scientific">Citrobacter bitternis</name>
    <dbReference type="NCBI Taxonomy" id="1585982"/>
    <lineage>
        <taxon>Bacteria</taxon>
        <taxon>Pseudomonadati</taxon>
        <taxon>Pseudomonadota</taxon>
        <taxon>Gammaproteobacteria</taxon>
        <taxon>Enterobacterales</taxon>
        <taxon>Enterobacteriaceae</taxon>
        <taxon>Citrobacter</taxon>
    </lineage>
</organism>
<name>A0ABW1Q432_9ENTR</name>
<keyword evidence="2" id="KW-1185">Reference proteome</keyword>
<dbReference type="Proteomes" id="UP001596169">
    <property type="component" value="Unassembled WGS sequence"/>
</dbReference>
<sequence>MIQGKHNSHIKCAYCGKPLTNDAAIKATIVYVHGAQLARKENDYCSKQCAEHDQMAHES</sequence>
<proteinExistence type="predicted"/>
<accession>A0ABW1Q432</accession>
<dbReference type="EMBL" id="JBHSRG010000010">
    <property type="protein sequence ID" value="MFC6122603.1"/>
    <property type="molecule type" value="Genomic_DNA"/>
</dbReference>
<reference evidence="2" key="1">
    <citation type="journal article" date="2019" name="Int. J. Syst. Evol. Microbiol.">
        <title>The Global Catalogue of Microorganisms (GCM) 10K type strain sequencing project: providing services to taxonomists for standard genome sequencing and annotation.</title>
        <authorList>
            <consortium name="The Broad Institute Genomics Platform"/>
            <consortium name="The Broad Institute Genome Sequencing Center for Infectious Disease"/>
            <person name="Wu L."/>
            <person name="Ma J."/>
        </authorList>
    </citation>
    <scope>NUCLEOTIDE SEQUENCE [LARGE SCALE GENOMIC DNA]</scope>
    <source>
        <strain evidence="2">JCM30009</strain>
    </source>
</reference>
<comment type="caution">
    <text evidence="1">The sequence shown here is derived from an EMBL/GenBank/DDBJ whole genome shotgun (WGS) entry which is preliminary data.</text>
</comment>
<dbReference type="InterPro" id="IPR047842">
    <property type="entry name" value="YdaE-like"/>
</dbReference>